<dbReference type="AlphaFoldDB" id="A0AAU9K9G4"/>
<reference evidence="1" key="1">
    <citation type="submission" date="2021-09" db="EMBL/GenBank/DDBJ databases">
        <authorList>
            <consortium name="AG Swart"/>
            <person name="Singh M."/>
            <person name="Singh A."/>
            <person name="Seah K."/>
            <person name="Emmerich C."/>
        </authorList>
    </citation>
    <scope>NUCLEOTIDE SEQUENCE</scope>
    <source>
        <strain evidence="1">ATCC30299</strain>
    </source>
</reference>
<name>A0AAU9K9G4_9CILI</name>
<sequence>MPADALLAILNQLEMRHNIAYLARMMALLMNLKIITVAPKPVIVLNARQKALNAIYVQLDTSLMTIVPLQQHLVFLVPTPAQIANQVQSAILVLKQ</sequence>
<gene>
    <name evidence="1" type="ORF">BSTOLATCC_MIC66232</name>
</gene>
<accession>A0AAU9K9G4</accession>
<keyword evidence="2" id="KW-1185">Reference proteome</keyword>
<evidence type="ECO:0000313" key="1">
    <source>
        <dbReference type="EMBL" id="CAG9336355.1"/>
    </source>
</evidence>
<protein>
    <submittedName>
        <fullName evidence="1">Uncharacterized protein</fullName>
    </submittedName>
</protein>
<evidence type="ECO:0000313" key="2">
    <source>
        <dbReference type="Proteomes" id="UP001162131"/>
    </source>
</evidence>
<dbReference type="Proteomes" id="UP001162131">
    <property type="component" value="Unassembled WGS sequence"/>
</dbReference>
<organism evidence="1 2">
    <name type="scientific">Blepharisma stoltei</name>
    <dbReference type="NCBI Taxonomy" id="1481888"/>
    <lineage>
        <taxon>Eukaryota</taxon>
        <taxon>Sar</taxon>
        <taxon>Alveolata</taxon>
        <taxon>Ciliophora</taxon>
        <taxon>Postciliodesmatophora</taxon>
        <taxon>Heterotrichea</taxon>
        <taxon>Heterotrichida</taxon>
        <taxon>Blepharismidae</taxon>
        <taxon>Blepharisma</taxon>
    </lineage>
</organism>
<proteinExistence type="predicted"/>
<dbReference type="EMBL" id="CAJZBQ010000064">
    <property type="protein sequence ID" value="CAG9336355.1"/>
    <property type="molecule type" value="Genomic_DNA"/>
</dbReference>
<comment type="caution">
    <text evidence="1">The sequence shown here is derived from an EMBL/GenBank/DDBJ whole genome shotgun (WGS) entry which is preliminary data.</text>
</comment>